<organism evidence="1 2">
    <name type="scientific">Maribacter litopenaei</name>
    <dbReference type="NCBI Taxonomy" id="2976127"/>
    <lineage>
        <taxon>Bacteria</taxon>
        <taxon>Pseudomonadati</taxon>
        <taxon>Bacteroidota</taxon>
        <taxon>Flavobacteriia</taxon>
        <taxon>Flavobacteriales</taxon>
        <taxon>Flavobacteriaceae</taxon>
        <taxon>Maribacter</taxon>
    </lineage>
</organism>
<protein>
    <recommendedName>
        <fullName evidence="3">Outer membrane protein beta-barrel domain-containing protein</fullName>
    </recommendedName>
</protein>
<evidence type="ECO:0000313" key="1">
    <source>
        <dbReference type="EMBL" id="UWX55240.1"/>
    </source>
</evidence>
<dbReference type="SUPFAM" id="SSF103515">
    <property type="entry name" value="Autotransporter"/>
    <property type="match status" value="1"/>
</dbReference>
<sequence>MKKIKWVWIAILFVTTANAQFIKEKSVNALIGYGLSYPNNSLGDVYNDGLYLQGELVLKAASWVSFRPYAGFIFTGNQGKDFNGDPTDESASSKALLLGGKARLRGPIPYVAPYLELGVGTSIGSFRTMTYFDDFDKTGVIYHMPFSFGLELGKNHNVDLGFTYYFQPNVEQMVGAFAVGLNIPLRS</sequence>
<dbReference type="InterPro" id="IPR036709">
    <property type="entry name" value="Autotransporte_beta_dom_sf"/>
</dbReference>
<reference evidence="1" key="1">
    <citation type="submission" date="2022-09" db="EMBL/GenBank/DDBJ databases">
        <title>Maribacter litopenaei sp. nov., isolated from the intestinal tract of the Pacific White Shrimp, Litopenaeus vannamei.</title>
        <authorList>
            <person name="Kim S.Y."/>
            <person name="Hwang C.Y."/>
        </authorList>
    </citation>
    <scope>NUCLEOTIDE SEQUENCE</scope>
    <source>
        <strain evidence="1">HL-LV01</strain>
    </source>
</reference>
<name>A0ABY5Y889_9FLAO</name>
<dbReference type="RefSeq" id="WP_260573100.1">
    <property type="nucleotide sequence ID" value="NZ_CP104205.1"/>
</dbReference>
<keyword evidence="2" id="KW-1185">Reference proteome</keyword>
<accession>A0ABY5Y889</accession>
<gene>
    <name evidence="1" type="ORF">NYZ99_01050</name>
</gene>
<evidence type="ECO:0008006" key="3">
    <source>
        <dbReference type="Google" id="ProtNLM"/>
    </source>
</evidence>
<evidence type="ECO:0000313" key="2">
    <source>
        <dbReference type="Proteomes" id="UP001059209"/>
    </source>
</evidence>
<dbReference type="EMBL" id="CP104205">
    <property type="protein sequence ID" value="UWX55240.1"/>
    <property type="molecule type" value="Genomic_DNA"/>
</dbReference>
<dbReference type="Proteomes" id="UP001059209">
    <property type="component" value="Chromosome"/>
</dbReference>
<proteinExistence type="predicted"/>